<dbReference type="EMBL" id="JADWDC010000003">
    <property type="protein sequence ID" value="MCC0175698.1"/>
    <property type="molecule type" value="Genomic_DNA"/>
</dbReference>
<dbReference type="Pfam" id="PF13424">
    <property type="entry name" value="TPR_12"/>
    <property type="match status" value="1"/>
</dbReference>
<proteinExistence type="predicted"/>
<feature type="domain" description="Protein kinase" evidence="4">
    <location>
        <begin position="11"/>
        <end position="271"/>
    </location>
</feature>
<dbReference type="SUPFAM" id="SSF48439">
    <property type="entry name" value="Protein prenylyltransferase"/>
    <property type="match status" value="1"/>
</dbReference>
<dbReference type="Gene3D" id="1.25.40.10">
    <property type="entry name" value="Tetratricopeptide repeat domain"/>
    <property type="match status" value="2"/>
</dbReference>
<dbReference type="Gene3D" id="1.10.510.10">
    <property type="entry name" value="Transferase(Phosphotransferase) domain 1"/>
    <property type="match status" value="1"/>
</dbReference>
<evidence type="ECO:0000259" key="4">
    <source>
        <dbReference type="PROSITE" id="PS50011"/>
    </source>
</evidence>
<accession>A0A964BLP7</accession>
<dbReference type="RefSeq" id="WP_229638701.1">
    <property type="nucleotide sequence ID" value="NZ_JADWDC010000003.1"/>
</dbReference>
<keyword evidence="1" id="KW-0677">Repeat</keyword>
<dbReference type="InterPro" id="IPR011009">
    <property type="entry name" value="Kinase-like_dom_sf"/>
</dbReference>
<feature type="repeat" description="TPR" evidence="3">
    <location>
        <begin position="447"/>
        <end position="480"/>
    </location>
</feature>
<feature type="repeat" description="TPR" evidence="3">
    <location>
        <begin position="522"/>
        <end position="555"/>
    </location>
</feature>
<dbReference type="InterPro" id="IPR000719">
    <property type="entry name" value="Prot_kinase_dom"/>
</dbReference>
<dbReference type="PROSITE" id="PS50293">
    <property type="entry name" value="TPR_REGION"/>
    <property type="match status" value="1"/>
</dbReference>
<evidence type="ECO:0000313" key="5">
    <source>
        <dbReference type="EMBL" id="MCC0175698.1"/>
    </source>
</evidence>
<dbReference type="InterPro" id="IPR051685">
    <property type="entry name" value="Ycf3/AcsC/BcsC/TPR_MFPF"/>
</dbReference>
<dbReference type="PANTHER" id="PTHR44943:SF8">
    <property type="entry name" value="TPR REPEAT-CONTAINING PROTEIN MJ0263"/>
    <property type="match status" value="1"/>
</dbReference>
<keyword evidence="6" id="KW-1185">Reference proteome</keyword>
<dbReference type="PROSITE" id="PS50011">
    <property type="entry name" value="PROTEIN_KINASE_DOM"/>
    <property type="match status" value="1"/>
</dbReference>
<protein>
    <submittedName>
        <fullName evidence="5">Tetratricopeptide repeat protein</fullName>
    </submittedName>
</protein>
<dbReference type="Pfam" id="PF13181">
    <property type="entry name" value="TPR_8"/>
    <property type="match status" value="1"/>
</dbReference>
<feature type="repeat" description="TPR" evidence="3">
    <location>
        <begin position="693"/>
        <end position="726"/>
    </location>
</feature>
<evidence type="ECO:0000256" key="2">
    <source>
        <dbReference type="ARBA" id="ARBA00022803"/>
    </source>
</evidence>
<dbReference type="SUPFAM" id="SSF56112">
    <property type="entry name" value="Protein kinase-like (PK-like)"/>
    <property type="match status" value="1"/>
</dbReference>
<dbReference type="PANTHER" id="PTHR44943">
    <property type="entry name" value="CELLULOSE SYNTHASE OPERON PROTEIN C"/>
    <property type="match status" value="1"/>
</dbReference>
<name>A0A964BLP7_9CYAN</name>
<gene>
    <name evidence="5" type="ORF">I4641_01730</name>
</gene>
<evidence type="ECO:0000256" key="1">
    <source>
        <dbReference type="ARBA" id="ARBA00022737"/>
    </source>
</evidence>
<dbReference type="PROSITE" id="PS50005">
    <property type="entry name" value="TPR"/>
    <property type="match status" value="8"/>
</dbReference>
<dbReference type="SUPFAM" id="SSF48452">
    <property type="entry name" value="TPR-like"/>
    <property type="match status" value="2"/>
</dbReference>
<keyword evidence="2 3" id="KW-0802">TPR repeat</keyword>
<dbReference type="GO" id="GO:0005524">
    <property type="term" value="F:ATP binding"/>
    <property type="evidence" value="ECO:0007669"/>
    <property type="project" value="InterPro"/>
</dbReference>
<feature type="repeat" description="TPR" evidence="3">
    <location>
        <begin position="590"/>
        <end position="623"/>
    </location>
</feature>
<dbReference type="Pfam" id="PF00069">
    <property type="entry name" value="Pkinase"/>
    <property type="match status" value="1"/>
</dbReference>
<dbReference type="SMART" id="SM00028">
    <property type="entry name" value="TPR"/>
    <property type="match status" value="11"/>
</dbReference>
<feature type="repeat" description="TPR" evidence="3">
    <location>
        <begin position="556"/>
        <end position="589"/>
    </location>
</feature>
<organism evidence="5 6">
    <name type="scientific">Waterburya agarophytonicola KI4</name>
    <dbReference type="NCBI Taxonomy" id="2874699"/>
    <lineage>
        <taxon>Bacteria</taxon>
        <taxon>Bacillati</taxon>
        <taxon>Cyanobacteriota</taxon>
        <taxon>Cyanophyceae</taxon>
        <taxon>Pleurocapsales</taxon>
        <taxon>Hyellaceae</taxon>
        <taxon>Waterburya</taxon>
        <taxon>Waterburya agarophytonicola</taxon>
    </lineage>
</organism>
<feature type="repeat" description="TPR" evidence="3">
    <location>
        <begin position="413"/>
        <end position="446"/>
    </location>
</feature>
<dbReference type="GO" id="GO:0004672">
    <property type="term" value="F:protein kinase activity"/>
    <property type="evidence" value="ECO:0007669"/>
    <property type="project" value="InterPro"/>
</dbReference>
<feature type="repeat" description="TPR" evidence="3">
    <location>
        <begin position="659"/>
        <end position="692"/>
    </location>
</feature>
<reference evidence="5" key="1">
    <citation type="journal article" date="2021" name="Antonie Van Leeuwenhoek">
        <title>Draft genome and description of Waterburya agarophytonicola gen. nov. sp. nov. (Pleurocapsales, Cyanobacteria): a seaweed symbiont.</title>
        <authorList>
            <person name="Bonthond G."/>
            <person name="Shalygin S."/>
            <person name="Bayer T."/>
            <person name="Weinberger F."/>
        </authorList>
    </citation>
    <scope>NUCLEOTIDE SEQUENCE</scope>
    <source>
        <strain evidence="5">KI4</strain>
    </source>
</reference>
<evidence type="ECO:0000313" key="6">
    <source>
        <dbReference type="Proteomes" id="UP000729733"/>
    </source>
</evidence>
<sequence length="773" mass="87485">MNQNLIVGRRYQLIKELGKNDWNTIYLAKDATMPEDFRCIVEQFRLEPNQNISIQNIKTRYGNEVNLWQQLANLKQLPPILACFEEGEALYLVRELIKGRNLMQRLEQYGKLSQLESIALLKDVLSSLIPIHESGLVHQNIKPSNIIICDRNDKYFLIDFSLVEPITQESAPEDKATALIYSSNEYYPNKQPANKITSSRDLYALGAIAIETITGKKPNCTPVHSSLGSFLAQECSQIDSQLLKVIERMMDLDSPNNYGSAQEARQDLERIESKFQSKQEIVDLLLDATATNSINSSTSSQSQELGIQDKLPLQRKSFSPSNLWKVILGLLLLVGVGEFFYPILRPQYHCHQGNKILSNNSKQALNRFQKAIKLNSNSICGGLGTAQAFYELERYPAALAAYDRVDSIKPDLIATWQGRGEVLHRLERFEAATTAYNKTLKMEPNNSAIWNRKGKALYKLELFQEALAAQDKALALQPDNVNALTDRGVALIGLGKYQEALDVFNQAQEIDPLDPQLWQNKALVLQYLNRPQESVRLYQEALEAYEKVIAENPKNITAILDRANVLSKLQQHEEALVTYQQAVAINENSHLTWLGKGNALFALRRYPEALAAFDRAVKVQPKSYISWHNRGSLLRDGLRDLPKAIASYDRALQVNPNFYHAWRDRGIALSQNQQHTEAIESFKKALNIKPNDHQSWVGRGIALSSLGKIDEAISVIDRAIEIQPQDPFVWMNRAVILETAKNYPEACNSYRQVKKIRPGFSPAIQKLKQLGCK</sequence>
<dbReference type="Pfam" id="PF13432">
    <property type="entry name" value="TPR_16"/>
    <property type="match status" value="4"/>
</dbReference>
<feature type="repeat" description="TPR" evidence="3">
    <location>
        <begin position="481"/>
        <end position="514"/>
    </location>
</feature>
<dbReference type="InterPro" id="IPR011990">
    <property type="entry name" value="TPR-like_helical_dom_sf"/>
</dbReference>
<dbReference type="SMART" id="SM00220">
    <property type="entry name" value="S_TKc"/>
    <property type="match status" value="1"/>
</dbReference>
<comment type="caution">
    <text evidence="5">The sequence shown here is derived from an EMBL/GenBank/DDBJ whole genome shotgun (WGS) entry which is preliminary data.</text>
</comment>
<dbReference type="AlphaFoldDB" id="A0A964BLP7"/>
<evidence type="ECO:0000256" key="3">
    <source>
        <dbReference type="PROSITE-ProRule" id="PRU00339"/>
    </source>
</evidence>
<dbReference type="Proteomes" id="UP000729733">
    <property type="component" value="Unassembled WGS sequence"/>
</dbReference>
<dbReference type="InterPro" id="IPR019734">
    <property type="entry name" value="TPR_rpt"/>
</dbReference>